<dbReference type="SUPFAM" id="SSF48695">
    <property type="entry name" value="Multiheme cytochromes"/>
    <property type="match status" value="1"/>
</dbReference>
<feature type="domain" description="Doubled CXXCH motif" evidence="1">
    <location>
        <begin position="200"/>
        <end position="230"/>
    </location>
</feature>
<evidence type="ECO:0000259" key="1">
    <source>
        <dbReference type="Pfam" id="PF09699"/>
    </source>
</evidence>
<dbReference type="InterPro" id="IPR036280">
    <property type="entry name" value="Multihaem_cyt_sf"/>
</dbReference>
<dbReference type="Proteomes" id="UP000648984">
    <property type="component" value="Unassembled WGS sequence"/>
</dbReference>
<evidence type="ECO:0000313" key="3">
    <source>
        <dbReference type="Proteomes" id="UP000648984"/>
    </source>
</evidence>
<dbReference type="InterPro" id="IPR010177">
    <property type="entry name" value="Paired_CXXCH_1"/>
</dbReference>
<accession>A0ABX1QH56</accession>
<protein>
    <recommendedName>
        <fullName evidence="1">Doubled CXXCH motif domain-containing protein</fullName>
    </recommendedName>
</protein>
<evidence type="ECO:0000313" key="2">
    <source>
        <dbReference type="EMBL" id="NMG77278.1"/>
    </source>
</evidence>
<organism evidence="2 3">
    <name type="scientific">Aromatoleum diolicum</name>
    <dbReference type="NCBI Taxonomy" id="75796"/>
    <lineage>
        <taxon>Bacteria</taxon>
        <taxon>Pseudomonadati</taxon>
        <taxon>Pseudomonadota</taxon>
        <taxon>Betaproteobacteria</taxon>
        <taxon>Rhodocyclales</taxon>
        <taxon>Rhodocyclaceae</taxon>
        <taxon>Aromatoleum</taxon>
    </lineage>
</organism>
<sequence length="231" mass="25470">MVVSLLAGSAQAQRIDMRNTPHNLARGENITVTDARQICVFCHTPTEGRSNESAPPQWQPSTPANATFIMFDDIGQAGRGDNQSVGSQSIACLSCHDSSQAFGIAGGSQDHPFAVPYRGALTPEQRKFAREQAHKAGRLINQGRLIKFSEDFRAASRSIVDNRPAWWVPHGKPGAQRGRLDIPLYVRIDQEDQSEVPFVECASCHDPHNIRPLFLRAENNPSDLCMTCHVK</sequence>
<keyword evidence="3" id="KW-1185">Reference proteome</keyword>
<name>A0ABX1QH56_9RHOO</name>
<dbReference type="EMBL" id="WTVQ01000056">
    <property type="protein sequence ID" value="NMG77278.1"/>
    <property type="molecule type" value="Genomic_DNA"/>
</dbReference>
<gene>
    <name evidence="2" type="ORF">GPA25_21210</name>
</gene>
<reference evidence="2 3" key="1">
    <citation type="submission" date="2019-12" db="EMBL/GenBank/DDBJ databases">
        <title>Comparative genomics gives insights into the taxonomy of the Azoarcus-Aromatoleum group and reveals separate origins of nif in the plant-associated Azoarcus and non-plant-associated Aromatoleum sub-groups.</title>
        <authorList>
            <person name="Lafos M."/>
            <person name="Maluk M."/>
            <person name="Batista M."/>
            <person name="Junghare M."/>
            <person name="Carmona M."/>
            <person name="Faoro H."/>
            <person name="Cruz L.M."/>
            <person name="Battistoni F."/>
            <person name="De Souza E."/>
            <person name="Pedrosa F."/>
            <person name="Chen W.-M."/>
            <person name="Poole P.S."/>
            <person name="Dixon R.A."/>
            <person name="James E.K."/>
        </authorList>
    </citation>
    <scope>NUCLEOTIDE SEQUENCE [LARGE SCALE GENOMIC DNA]</scope>
    <source>
        <strain evidence="2 3">22Lin</strain>
    </source>
</reference>
<proteinExistence type="predicted"/>
<comment type="caution">
    <text evidence="2">The sequence shown here is derived from an EMBL/GenBank/DDBJ whole genome shotgun (WGS) entry which is preliminary data.</text>
</comment>
<dbReference type="Pfam" id="PF09699">
    <property type="entry name" value="Paired_CXXCH_1"/>
    <property type="match status" value="1"/>
</dbReference>